<evidence type="ECO:0000313" key="3">
    <source>
        <dbReference type="Proteomes" id="UP000076532"/>
    </source>
</evidence>
<protein>
    <recommendedName>
        <fullName evidence="1">Carbamoyl phosphate synthase ATP-binding domain-containing protein</fullName>
    </recommendedName>
</protein>
<sequence length="198" mass="21510">MTGVPEAGTGYTAQDTSRTTFSNEAVKLHGMSWFNPKHTYSPRLPMACSTRASHSPSFSPSPHPDDPMAPHATLRIAEDKRLSHDRAITSGTHVNSRADVRALVKGGIRYPAMGDDQGAGRRGGRGMRVVSAEAGVEKAFKWFVRISASCTYPDTDHFRYMGESPSGQLSEEKALSRSGWKHVEAQILADSTGDVVHL</sequence>
<proteinExistence type="predicted"/>
<keyword evidence="3" id="KW-1185">Reference proteome</keyword>
<organism evidence="2 3">
    <name type="scientific">Athelia psychrophila</name>
    <dbReference type="NCBI Taxonomy" id="1759441"/>
    <lineage>
        <taxon>Eukaryota</taxon>
        <taxon>Fungi</taxon>
        <taxon>Dikarya</taxon>
        <taxon>Basidiomycota</taxon>
        <taxon>Agaricomycotina</taxon>
        <taxon>Agaricomycetes</taxon>
        <taxon>Agaricomycetidae</taxon>
        <taxon>Atheliales</taxon>
        <taxon>Atheliaceae</taxon>
        <taxon>Athelia</taxon>
    </lineage>
</organism>
<feature type="domain" description="Carbamoyl phosphate synthase ATP-binding" evidence="1">
    <location>
        <begin position="95"/>
        <end position="198"/>
    </location>
</feature>
<dbReference type="Pfam" id="PF02786">
    <property type="entry name" value="CPSase_L_D2"/>
    <property type="match status" value="1"/>
</dbReference>
<dbReference type="STRING" id="436010.A0A167T580"/>
<dbReference type="EMBL" id="KV418452">
    <property type="protein sequence ID" value="KZP02576.1"/>
    <property type="molecule type" value="Genomic_DNA"/>
</dbReference>
<dbReference type="InterPro" id="IPR005479">
    <property type="entry name" value="CPAse_ATP-bd"/>
</dbReference>
<dbReference type="Gene3D" id="3.30.470.20">
    <property type="entry name" value="ATP-grasp fold, B domain"/>
    <property type="match status" value="1"/>
</dbReference>
<evidence type="ECO:0000313" key="2">
    <source>
        <dbReference type="EMBL" id="KZP02576.1"/>
    </source>
</evidence>
<reference evidence="2 3" key="1">
    <citation type="journal article" date="2016" name="Mol. Biol. Evol.">
        <title>Comparative Genomics of Early-Diverging Mushroom-Forming Fungi Provides Insights into the Origins of Lignocellulose Decay Capabilities.</title>
        <authorList>
            <person name="Nagy L.G."/>
            <person name="Riley R."/>
            <person name="Tritt A."/>
            <person name="Adam C."/>
            <person name="Daum C."/>
            <person name="Floudas D."/>
            <person name="Sun H."/>
            <person name="Yadav J.S."/>
            <person name="Pangilinan J."/>
            <person name="Larsson K.H."/>
            <person name="Matsuura K."/>
            <person name="Barry K."/>
            <person name="Labutti K."/>
            <person name="Kuo R."/>
            <person name="Ohm R.A."/>
            <person name="Bhattacharya S.S."/>
            <person name="Shirouzu T."/>
            <person name="Yoshinaga Y."/>
            <person name="Martin F.M."/>
            <person name="Grigoriev I.V."/>
            <person name="Hibbett D.S."/>
        </authorList>
    </citation>
    <scope>NUCLEOTIDE SEQUENCE [LARGE SCALE GENOMIC DNA]</scope>
    <source>
        <strain evidence="2 3">CBS 109695</strain>
    </source>
</reference>
<dbReference type="GO" id="GO:0005524">
    <property type="term" value="F:ATP binding"/>
    <property type="evidence" value="ECO:0007669"/>
    <property type="project" value="InterPro"/>
</dbReference>
<gene>
    <name evidence="2" type="ORF">FIBSPDRAFT_1028544</name>
</gene>
<evidence type="ECO:0000259" key="1">
    <source>
        <dbReference type="Pfam" id="PF02786"/>
    </source>
</evidence>
<dbReference type="AlphaFoldDB" id="A0A167T580"/>
<dbReference type="Proteomes" id="UP000076532">
    <property type="component" value="Unassembled WGS sequence"/>
</dbReference>
<dbReference type="OrthoDB" id="196847at2759"/>
<name>A0A167T580_9AGAM</name>
<accession>A0A167T580</accession>